<dbReference type="PRINTS" id="PR00455">
    <property type="entry name" value="HTHTETR"/>
</dbReference>
<dbReference type="PANTHER" id="PTHR30055">
    <property type="entry name" value="HTH-TYPE TRANSCRIPTIONAL REGULATOR RUTR"/>
    <property type="match status" value="1"/>
</dbReference>
<dbReference type="Pfam" id="PF00440">
    <property type="entry name" value="TetR_N"/>
    <property type="match status" value="1"/>
</dbReference>
<proteinExistence type="predicted"/>
<dbReference type="InterPro" id="IPR050109">
    <property type="entry name" value="HTH-type_TetR-like_transc_reg"/>
</dbReference>
<keyword evidence="1" id="KW-0678">Repressor</keyword>
<name>A0A6J7PPY4_9ZZZZ</name>
<dbReference type="InterPro" id="IPR036271">
    <property type="entry name" value="Tet_transcr_reg_TetR-rel_C_sf"/>
</dbReference>
<evidence type="ECO:0000259" key="5">
    <source>
        <dbReference type="PROSITE" id="PS50977"/>
    </source>
</evidence>
<reference evidence="6" key="1">
    <citation type="submission" date="2020-05" db="EMBL/GenBank/DDBJ databases">
        <authorList>
            <person name="Chiriac C."/>
            <person name="Salcher M."/>
            <person name="Ghai R."/>
            <person name="Kavagutti S V."/>
        </authorList>
    </citation>
    <scope>NUCLEOTIDE SEQUENCE</scope>
</reference>
<gene>
    <name evidence="6" type="ORF">UFOPK3992_00852</name>
</gene>
<dbReference type="InterPro" id="IPR001647">
    <property type="entry name" value="HTH_TetR"/>
</dbReference>
<dbReference type="GO" id="GO:0003700">
    <property type="term" value="F:DNA-binding transcription factor activity"/>
    <property type="evidence" value="ECO:0007669"/>
    <property type="project" value="TreeGrafter"/>
</dbReference>
<dbReference type="PROSITE" id="PS50977">
    <property type="entry name" value="HTH_TETR_2"/>
    <property type="match status" value="1"/>
</dbReference>
<accession>A0A6J7PPY4</accession>
<evidence type="ECO:0000313" key="6">
    <source>
        <dbReference type="EMBL" id="CAB5004064.1"/>
    </source>
</evidence>
<sequence length="199" mass="21937">MSRRRVEVRREEILEAAAAEVTKRGFGHTRVADVSTELGISPALVFYHFGTKEQLFAEALAHAVRRDLDRLDSTVAAARDPLDALRRIIALYAPQGSAPGWTVWVDAWAESLREPAMRRMMASLASRWNEVFTEQITAGVEAGLFDCPDPRGSAARLIGLLDGLSIQVMVHRSLTRTQLGVWTRAAAARELGLSAEQLT</sequence>
<dbReference type="InterPro" id="IPR009057">
    <property type="entry name" value="Homeodomain-like_sf"/>
</dbReference>
<keyword evidence="4" id="KW-0804">Transcription</keyword>
<evidence type="ECO:0000256" key="1">
    <source>
        <dbReference type="ARBA" id="ARBA00022491"/>
    </source>
</evidence>
<dbReference type="PANTHER" id="PTHR30055:SF200">
    <property type="entry name" value="HTH-TYPE TRANSCRIPTIONAL REPRESSOR BDCR"/>
    <property type="match status" value="1"/>
</dbReference>
<dbReference type="InterPro" id="IPR039538">
    <property type="entry name" value="BetI_C"/>
</dbReference>
<dbReference type="GO" id="GO:0000976">
    <property type="term" value="F:transcription cis-regulatory region binding"/>
    <property type="evidence" value="ECO:0007669"/>
    <property type="project" value="TreeGrafter"/>
</dbReference>
<dbReference type="AlphaFoldDB" id="A0A6J7PPY4"/>
<dbReference type="EMBL" id="CAFBOZ010000106">
    <property type="protein sequence ID" value="CAB5004064.1"/>
    <property type="molecule type" value="Genomic_DNA"/>
</dbReference>
<keyword evidence="2" id="KW-0805">Transcription regulation</keyword>
<organism evidence="6">
    <name type="scientific">freshwater metagenome</name>
    <dbReference type="NCBI Taxonomy" id="449393"/>
    <lineage>
        <taxon>unclassified sequences</taxon>
        <taxon>metagenomes</taxon>
        <taxon>ecological metagenomes</taxon>
    </lineage>
</organism>
<evidence type="ECO:0000256" key="3">
    <source>
        <dbReference type="ARBA" id="ARBA00023125"/>
    </source>
</evidence>
<dbReference type="SUPFAM" id="SSF46689">
    <property type="entry name" value="Homeodomain-like"/>
    <property type="match status" value="1"/>
</dbReference>
<evidence type="ECO:0000256" key="4">
    <source>
        <dbReference type="ARBA" id="ARBA00023163"/>
    </source>
</evidence>
<dbReference type="Pfam" id="PF13977">
    <property type="entry name" value="TetR_C_6"/>
    <property type="match status" value="1"/>
</dbReference>
<dbReference type="SUPFAM" id="SSF48498">
    <property type="entry name" value="Tetracyclin repressor-like, C-terminal domain"/>
    <property type="match status" value="1"/>
</dbReference>
<evidence type="ECO:0000256" key="2">
    <source>
        <dbReference type="ARBA" id="ARBA00023015"/>
    </source>
</evidence>
<protein>
    <submittedName>
        <fullName evidence="6">Unannotated protein</fullName>
    </submittedName>
</protein>
<dbReference type="Gene3D" id="1.10.357.10">
    <property type="entry name" value="Tetracycline Repressor, domain 2"/>
    <property type="match status" value="1"/>
</dbReference>
<feature type="domain" description="HTH tetR-type" evidence="5">
    <location>
        <begin position="7"/>
        <end position="67"/>
    </location>
</feature>
<keyword evidence="3" id="KW-0238">DNA-binding</keyword>